<sequence length="295" mass="33631">MTQPKPPPIPKEVGDYTILPLLLPATKSFPKEVRHYLYLRPNTPNMPTPTTGREVYVANIPIDTTATHIRGLFKELGGWRVDEVVFPDTIVAGPAAGGGGGAGKKRKRRSTTAAGRQGEVGWPATGERELRGSGESCVVRFVDEETLRGAMRAVGKVKGGLKWEVVGAMGKERYIRLWEGRFPESGVLQESVDRFMGVFNEAEMERSRAEKRRREMPDEDGFVTVVRGGRNNPAREEEVKRKLERQKEKMKGKEDFYRFQTRERRKEEAGKLRRGFEEERRRVQEMRGKRGYRPE</sequence>
<evidence type="ECO:0000256" key="1">
    <source>
        <dbReference type="ARBA" id="ARBA00006110"/>
    </source>
</evidence>
<dbReference type="GO" id="GO:0032545">
    <property type="term" value="C:CURI complex"/>
    <property type="evidence" value="ECO:0007669"/>
    <property type="project" value="TreeGrafter"/>
</dbReference>
<comment type="caution">
    <text evidence="5">The sequence shown here is derived from an EMBL/GenBank/DDBJ whole genome shotgun (WGS) entry which is preliminary data.</text>
</comment>
<dbReference type="OrthoDB" id="5390at2759"/>
<comment type="similarity">
    <text evidence="1">Belongs to the RRP7 family.</text>
</comment>
<dbReference type="GO" id="GO:0000028">
    <property type="term" value="P:ribosomal small subunit assembly"/>
    <property type="evidence" value="ECO:0007669"/>
    <property type="project" value="TreeGrafter"/>
</dbReference>
<feature type="domain" description="Rrp7 RRM-like N-terminal" evidence="4">
    <location>
        <begin position="15"/>
        <end position="76"/>
    </location>
</feature>
<feature type="region of interest" description="Disordered" evidence="2">
    <location>
        <begin position="227"/>
        <end position="295"/>
    </location>
</feature>
<feature type="domain" description="Ribosomal RNA-processing protein 7 C-terminal" evidence="3">
    <location>
        <begin position="181"/>
        <end position="295"/>
    </location>
</feature>
<dbReference type="InterPro" id="IPR024326">
    <property type="entry name" value="RRP7_C"/>
</dbReference>
<dbReference type="Pfam" id="PF12923">
    <property type="entry name" value="RRP7"/>
    <property type="match status" value="1"/>
</dbReference>
<evidence type="ECO:0000259" key="4">
    <source>
        <dbReference type="Pfam" id="PF17799"/>
    </source>
</evidence>
<dbReference type="CDD" id="cd12293">
    <property type="entry name" value="dRRM_Rrp7p"/>
    <property type="match status" value="1"/>
</dbReference>
<dbReference type="AlphaFoldDB" id="A0A9P4J1Q6"/>
<dbReference type="GO" id="GO:0034456">
    <property type="term" value="C:UTP-C complex"/>
    <property type="evidence" value="ECO:0007669"/>
    <property type="project" value="TreeGrafter"/>
</dbReference>
<dbReference type="Gene3D" id="6.10.250.1770">
    <property type="match status" value="1"/>
</dbReference>
<evidence type="ECO:0000259" key="3">
    <source>
        <dbReference type="Pfam" id="PF12923"/>
    </source>
</evidence>
<evidence type="ECO:0008006" key="7">
    <source>
        <dbReference type="Google" id="ProtNLM"/>
    </source>
</evidence>
<dbReference type="PANTHER" id="PTHR13191:SF0">
    <property type="entry name" value="RIBOSOMAL RNA-PROCESSING PROTEIN 7 HOMOLOG A-RELATED"/>
    <property type="match status" value="1"/>
</dbReference>
<evidence type="ECO:0000256" key="2">
    <source>
        <dbReference type="SAM" id="MobiDB-lite"/>
    </source>
</evidence>
<feature type="region of interest" description="Disordered" evidence="2">
    <location>
        <begin position="95"/>
        <end position="126"/>
    </location>
</feature>
<dbReference type="Pfam" id="PF17799">
    <property type="entry name" value="RRM_Rrp7"/>
    <property type="match status" value="1"/>
</dbReference>
<dbReference type="InterPro" id="IPR040447">
    <property type="entry name" value="RRM_Rrp7"/>
</dbReference>
<evidence type="ECO:0000313" key="5">
    <source>
        <dbReference type="EMBL" id="KAF2150814.1"/>
    </source>
</evidence>
<organism evidence="5 6">
    <name type="scientific">Myriangium duriaei CBS 260.36</name>
    <dbReference type="NCBI Taxonomy" id="1168546"/>
    <lineage>
        <taxon>Eukaryota</taxon>
        <taxon>Fungi</taxon>
        <taxon>Dikarya</taxon>
        <taxon>Ascomycota</taxon>
        <taxon>Pezizomycotina</taxon>
        <taxon>Dothideomycetes</taxon>
        <taxon>Dothideomycetidae</taxon>
        <taxon>Myriangiales</taxon>
        <taxon>Myriangiaceae</taxon>
        <taxon>Myriangium</taxon>
    </lineage>
</organism>
<dbReference type="SUPFAM" id="SSF54928">
    <property type="entry name" value="RNA-binding domain, RBD"/>
    <property type="match status" value="1"/>
</dbReference>
<gene>
    <name evidence="5" type="ORF">K461DRAFT_296049</name>
</gene>
<dbReference type="InterPro" id="IPR035979">
    <property type="entry name" value="RBD_domain_sf"/>
</dbReference>
<proteinExistence type="inferred from homology"/>
<accession>A0A9P4J1Q6</accession>
<dbReference type="EMBL" id="ML996089">
    <property type="protein sequence ID" value="KAF2150814.1"/>
    <property type="molecule type" value="Genomic_DNA"/>
</dbReference>
<dbReference type="InterPro" id="IPR040446">
    <property type="entry name" value="RRP7"/>
</dbReference>
<keyword evidence="6" id="KW-1185">Reference proteome</keyword>
<dbReference type="GO" id="GO:0006364">
    <property type="term" value="P:rRNA processing"/>
    <property type="evidence" value="ECO:0007669"/>
    <property type="project" value="TreeGrafter"/>
</dbReference>
<reference evidence="5" key="1">
    <citation type="journal article" date="2020" name="Stud. Mycol.">
        <title>101 Dothideomycetes genomes: a test case for predicting lifestyles and emergence of pathogens.</title>
        <authorList>
            <person name="Haridas S."/>
            <person name="Albert R."/>
            <person name="Binder M."/>
            <person name="Bloem J."/>
            <person name="Labutti K."/>
            <person name="Salamov A."/>
            <person name="Andreopoulos B."/>
            <person name="Baker S."/>
            <person name="Barry K."/>
            <person name="Bills G."/>
            <person name="Bluhm B."/>
            <person name="Cannon C."/>
            <person name="Castanera R."/>
            <person name="Culley D."/>
            <person name="Daum C."/>
            <person name="Ezra D."/>
            <person name="Gonzalez J."/>
            <person name="Henrissat B."/>
            <person name="Kuo A."/>
            <person name="Liang C."/>
            <person name="Lipzen A."/>
            <person name="Lutzoni F."/>
            <person name="Magnuson J."/>
            <person name="Mondo S."/>
            <person name="Nolan M."/>
            <person name="Ohm R."/>
            <person name="Pangilinan J."/>
            <person name="Park H.-J."/>
            <person name="Ramirez L."/>
            <person name="Alfaro M."/>
            <person name="Sun H."/>
            <person name="Tritt A."/>
            <person name="Yoshinaga Y."/>
            <person name="Zwiers L.-H."/>
            <person name="Turgeon B."/>
            <person name="Goodwin S."/>
            <person name="Spatafora J."/>
            <person name="Crous P."/>
            <person name="Grigoriev I."/>
        </authorList>
    </citation>
    <scope>NUCLEOTIDE SEQUENCE</scope>
    <source>
        <strain evidence="5">CBS 260.36</strain>
    </source>
</reference>
<feature type="compositionally biased region" description="Basic and acidic residues" evidence="2">
    <location>
        <begin position="233"/>
        <end position="295"/>
    </location>
</feature>
<dbReference type="GO" id="GO:0003676">
    <property type="term" value="F:nucleic acid binding"/>
    <property type="evidence" value="ECO:0007669"/>
    <property type="project" value="InterPro"/>
</dbReference>
<name>A0A9P4J1Q6_9PEZI</name>
<dbReference type="Proteomes" id="UP000799439">
    <property type="component" value="Unassembled WGS sequence"/>
</dbReference>
<dbReference type="PANTHER" id="PTHR13191">
    <property type="entry name" value="RIBOSOMAL RNA PROCESSING PROTEIN 7-RELATED"/>
    <property type="match status" value="1"/>
</dbReference>
<evidence type="ECO:0000313" key="6">
    <source>
        <dbReference type="Proteomes" id="UP000799439"/>
    </source>
</evidence>
<protein>
    <recommendedName>
        <fullName evidence="7">RRM domain-containing protein</fullName>
    </recommendedName>
</protein>